<evidence type="ECO:0000256" key="1">
    <source>
        <dbReference type="SAM" id="MobiDB-lite"/>
    </source>
</evidence>
<dbReference type="EMBL" id="CAJPVJ010001978">
    <property type="protein sequence ID" value="CAG2165604.1"/>
    <property type="molecule type" value="Genomic_DNA"/>
</dbReference>
<sequence length="221" mass="25590">MAILATVLSKLKKLFVVLFAVLKRPFCCRRRTRRNSGMILPMTVTTADHQHHQHIPPPVHQWSPQQQHTNNINTTKSQNTSTGDEPEVEEDFFKDMVPQFRRTKKIVLTTNQSSDNNHQKSNRFGVDTKATIFQVRICLVICQRKPYSKELGAMDHFEDDVAGSWEDAAATEMWDTDAGLRDLRQQERERRIAEHQRIKAEKEFKRAKQQPKGNLLATKIS</sequence>
<dbReference type="PIRSF" id="PIRSF034247">
    <property type="entry name" value="RCAS1"/>
    <property type="match status" value="1"/>
</dbReference>
<evidence type="ECO:0000313" key="3">
    <source>
        <dbReference type="EMBL" id="CAD7645310.1"/>
    </source>
</evidence>
<evidence type="ECO:0000256" key="2">
    <source>
        <dbReference type="SAM" id="SignalP"/>
    </source>
</evidence>
<name>A0A7R9QGU8_9ACAR</name>
<dbReference type="Proteomes" id="UP000728032">
    <property type="component" value="Unassembled WGS sequence"/>
</dbReference>
<dbReference type="PANTHER" id="PTHR15208:SF2">
    <property type="entry name" value="RECEPTOR-BINDING CANCER ANTIGEN EXPRESSED ON SISO CELLS"/>
    <property type="match status" value="1"/>
</dbReference>
<feature type="compositionally biased region" description="Polar residues" evidence="1">
    <location>
        <begin position="62"/>
        <end position="83"/>
    </location>
</feature>
<dbReference type="OrthoDB" id="6500899at2759"/>
<keyword evidence="2" id="KW-0732">Signal</keyword>
<dbReference type="AlphaFoldDB" id="A0A7R9QGU8"/>
<dbReference type="GO" id="GO:0030141">
    <property type="term" value="C:secretory granule"/>
    <property type="evidence" value="ECO:0007669"/>
    <property type="project" value="TreeGrafter"/>
</dbReference>
<dbReference type="InterPro" id="IPR017025">
    <property type="entry name" value="Cancer-assoc_antigen_RCAS1"/>
</dbReference>
<accession>A0A7R9QGU8</accession>
<organism evidence="3">
    <name type="scientific">Oppiella nova</name>
    <dbReference type="NCBI Taxonomy" id="334625"/>
    <lineage>
        <taxon>Eukaryota</taxon>
        <taxon>Metazoa</taxon>
        <taxon>Ecdysozoa</taxon>
        <taxon>Arthropoda</taxon>
        <taxon>Chelicerata</taxon>
        <taxon>Arachnida</taxon>
        <taxon>Acari</taxon>
        <taxon>Acariformes</taxon>
        <taxon>Sarcoptiformes</taxon>
        <taxon>Oribatida</taxon>
        <taxon>Brachypylina</taxon>
        <taxon>Oppioidea</taxon>
        <taxon>Oppiidae</taxon>
        <taxon>Oppiella</taxon>
    </lineage>
</organism>
<keyword evidence="4" id="KW-1185">Reference proteome</keyword>
<gene>
    <name evidence="3" type="ORF">ONB1V03_LOCUS5143</name>
</gene>
<feature type="signal peptide" evidence="2">
    <location>
        <begin position="1"/>
        <end position="16"/>
    </location>
</feature>
<dbReference type="PANTHER" id="PTHR15208">
    <property type="entry name" value="RECEPTOR-BINDING CANCER ANTIGEN EXPRESSED ON SISO CELLS CANCER ASSOCIATED SURFACE ANTIGEN RCAS1 ESTROGEN RECEPTOR-BINDING FRAGMENT- ASSOCIATED GENE 9 PROTEIN"/>
    <property type="match status" value="1"/>
</dbReference>
<evidence type="ECO:0000313" key="4">
    <source>
        <dbReference type="Proteomes" id="UP000728032"/>
    </source>
</evidence>
<protein>
    <submittedName>
        <fullName evidence="3">Uncharacterized protein</fullName>
    </submittedName>
</protein>
<dbReference type="EMBL" id="OC916803">
    <property type="protein sequence ID" value="CAD7645310.1"/>
    <property type="molecule type" value="Genomic_DNA"/>
</dbReference>
<feature type="region of interest" description="Disordered" evidence="1">
    <location>
        <begin position="52"/>
        <end position="86"/>
    </location>
</feature>
<feature type="region of interest" description="Disordered" evidence="1">
    <location>
        <begin position="200"/>
        <end position="221"/>
    </location>
</feature>
<proteinExistence type="predicted"/>
<reference evidence="3" key="1">
    <citation type="submission" date="2020-11" db="EMBL/GenBank/DDBJ databases">
        <authorList>
            <person name="Tran Van P."/>
        </authorList>
    </citation>
    <scope>NUCLEOTIDE SEQUENCE</scope>
</reference>
<feature type="chain" id="PRO_5036403804" evidence="2">
    <location>
        <begin position="17"/>
        <end position="221"/>
    </location>
</feature>